<keyword evidence="2" id="KW-1185">Reference proteome</keyword>
<sequence length="104" mass="11531">MEQVRAPLPRDQVGIGVIRHCYSLAGKIAESGRSVGHRRIPLPSAHRLAPPTSVLSRRFTDSIDGREVGVIRLARLRVAADEPDEQARDTAAATRCGHLWWRSE</sequence>
<organism evidence="1 2">
    <name type="scientific">Nocardia callitridis</name>
    <dbReference type="NCBI Taxonomy" id="648753"/>
    <lineage>
        <taxon>Bacteria</taxon>
        <taxon>Bacillati</taxon>
        <taxon>Actinomycetota</taxon>
        <taxon>Actinomycetes</taxon>
        <taxon>Mycobacteriales</taxon>
        <taxon>Nocardiaceae</taxon>
        <taxon>Nocardia</taxon>
    </lineage>
</organism>
<reference evidence="2" key="1">
    <citation type="journal article" date="2019" name="Int. J. Syst. Evol. Microbiol.">
        <title>The Global Catalogue of Microorganisms (GCM) 10K type strain sequencing project: providing services to taxonomists for standard genome sequencing and annotation.</title>
        <authorList>
            <consortium name="The Broad Institute Genomics Platform"/>
            <consortium name="The Broad Institute Genome Sequencing Center for Infectious Disease"/>
            <person name="Wu L."/>
            <person name="Ma J."/>
        </authorList>
    </citation>
    <scope>NUCLEOTIDE SEQUENCE [LARGE SCALE GENOMIC DNA]</scope>
    <source>
        <strain evidence="2">JCM 18298</strain>
    </source>
</reference>
<accession>A0ABP9K3A2</accession>
<dbReference type="Proteomes" id="UP001500603">
    <property type="component" value="Unassembled WGS sequence"/>
</dbReference>
<comment type="caution">
    <text evidence="1">The sequence shown here is derived from an EMBL/GenBank/DDBJ whole genome shotgun (WGS) entry which is preliminary data.</text>
</comment>
<gene>
    <name evidence="1" type="ORF">GCM10023318_16950</name>
</gene>
<evidence type="ECO:0000313" key="2">
    <source>
        <dbReference type="Proteomes" id="UP001500603"/>
    </source>
</evidence>
<dbReference type="EMBL" id="BAABJM010000001">
    <property type="protein sequence ID" value="GAA5048766.1"/>
    <property type="molecule type" value="Genomic_DNA"/>
</dbReference>
<protein>
    <submittedName>
        <fullName evidence="1">Uncharacterized protein</fullName>
    </submittedName>
</protein>
<proteinExistence type="predicted"/>
<evidence type="ECO:0000313" key="1">
    <source>
        <dbReference type="EMBL" id="GAA5048766.1"/>
    </source>
</evidence>
<name>A0ABP9K3A2_9NOCA</name>